<proteinExistence type="predicted"/>
<organism evidence="2">
    <name type="scientific">Rhizophora mucronata</name>
    <name type="common">Asiatic mangrove</name>
    <dbReference type="NCBI Taxonomy" id="61149"/>
    <lineage>
        <taxon>Eukaryota</taxon>
        <taxon>Viridiplantae</taxon>
        <taxon>Streptophyta</taxon>
        <taxon>Embryophyta</taxon>
        <taxon>Tracheophyta</taxon>
        <taxon>Spermatophyta</taxon>
        <taxon>Magnoliopsida</taxon>
        <taxon>eudicotyledons</taxon>
        <taxon>Gunneridae</taxon>
        <taxon>Pentapetalae</taxon>
        <taxon>rosids</taxon>
        <taxon>fabids</taxon>
        <taxon>Malpighiales</taxon>
        <taxon>Rhizophoraceae</taxon>
        <taxon>Rhizophora</taxon>
    </lineage>
</organism>
<reference evidence="2" key="1">
    <citation type="submission" date="2018-02" db="EMBL/GenBank/DDBJ databases">
        <title>Rhizophora mucronata_Transcriptome.</title>
        <authorList>
            <person name="Meera S.P."/>
            <person name="Sreeshan A."/>
            <person name="Augustine A."/>
        </authorList>
    </citation>
    <scope>NUCLEOTIDE SEQUENCE</scope>
    <source>
        <tissue evidence="2">Leaf</tissue>
    </source>
</reference>
<dbReference type="AlphaFoldDB" id="A0A2P2QL68"/>
<feature type="compositionally biased region" description="Basic and acidic residues" evidence="1">
    <location>
        <begin position="10"/>
        <end position="24"/>
    </location>
</feature>
<evidence type="ECO:0000313" key="2">
    <source>
        <dbReference type="EMBL" id="MBX67635.1"/>
    </source>
</evidence>
<protein>
    <submittedName>
        <fullName evidence="2">Uncharacterized protein</fullName>
    </submittedName>
</protein>
<sequence length="30" mass="3584">MDPPKQSCFKSDRSPNKQIEDLFFKKNLNK</sequence>
<accession>A0A2P2QL68</accession>
<evidence type="ECO:0000256" key="1">
    <source>
        <dbReference type="SAM" id="MobiDB-lite"/>
    </source>
</evidence>
<feature type="region of interest" description="Disordered" evidence="1">
    <location>
        <begin position="1"/>
        <end position="30"/>
    </location>
</feature>
<dbReference type="EMBL" id="GGEC01087151">
    <property type="protein sequence ID" value="MBX67635.1"/>
    <property type="molecule type" value="Transcribed_RNA"/>
</dbReference>
<name>A0A2P2QL68_RHIMU</name>